<dbReference type="PANTHER" id="PTHR31313">
    <property type="entry name" value="TY1 ENHANCER ACTIVATOR"/>
    <property type="match status" value="1"/>
</dbReference>
<dbReference type="InterPro" id="IPR007219">
    <property type="entry name" value="XnlR_reg_dom"/>
</dbReference>
<keyword evidence="12" id="KW-1185">Reference proteome</keyword>
<organism evidence="11 12">
    <name type="scientific">Aspergillus pseudotamarii</name>
    <dbReference type="NCBI Taxonomy" id="132259"/>
    <lineage>
        <taxon>Eukaryota</taxon>
        <taxon>Fungi</taxon>
        <taxon>Dikarya</taxon>
        <taxon>Ascomycota</taxon>
        <taxon>Pezizomycotina</taxon>
        <taxon>Eurotiomycetes</taxon>
        <taxon>Eurotiomycetidae</taxon>
        <taxon>Eurotiales</taxon>
        <taxon>Aspergillaceae</taxon>
        <taxon>Aspergillus</taxon>
        <taxon>Aspergillus subgen. Circumdati</taxon>
    </lineage>
</organism>
<dbReference type="GO" id="GO:0008270">
    <property type="term" value="F:zinc ion binding"/>
    <property type="evidence" value="ECO:0007669"/>
    <property type="project" value="InterPro"/>
</dbReference>
<dbReference type="SMART" id="SM00906">
    <property type="entry name" value="Fungal_trans"/>
    <property type="match status" value="1"/>
</dbReference>
<evidence type="ECO:0000256" key="7">
    <source>
        <dbReference type="ARBA" id="ARBA00023235"/>
    </source>
</evidence>
<feature type="region of interest" description="Disordered" evidence="9">
    <location>
        <begin position="463"/>
        <end position="483"/>
    </location>
</feature>
<evidence type="ECO:0000256" key="6">
    <source>
        <dbReference type="ARBA" id="ARBA00023163"/>
    </source>
</evidence>
<dbReference type="Pfam" id="PF04082">
    <property type="entry name" value="Fungal_trans"/>
    <property type="match status" value="1"/>
</dbReference>
<dbReference type="PANTHER" id="PTHR31313:SF86">
    <property type="entry name" value="ZN(2)-C6 FUNGAL-TYPE DOMAIN-CONTAINING PROTEIN"/>
    <property type="match status" value="1"/>
</dbReference>
<dbReference type="OrthoDB" id="2154091at2759"/>
<dbReference type="GeneID" id="43642321"/>
<dbReference type="Gene3D" id="3.10.310.10">
    <property type="entry name" value="Diaminopimelate Epimerase, Chain A, domain 1"/>
    <property type="match status" value="2"/>
</dbReference>
<keyword evidence="8" id="KW-0539">Nucleus</keyword>
<keyword evidence="7" id="KW-0413">Isomerase</keyword>
<evidence type="ECO:0000256" key="3">
    <source>
        <dbReference type="ARBA" id="ARBA00022833"/>
    </source>
</evidence>
<evidence type="ECO:0000259" key="10">
    <source>
        <dbReference type="SMART" id="SM00906"/>
    </source>
</evidence>
<dbReference type="InterPro" id="IPR051615">
    <property type="entry name" value="Transcr_Regulatory_Elem"/>
</dbReference>
<dbReference type="RefSeq" id="XP_031907557.1">
    <property type="nucleotide sequence ID" value="XM_032058111.1"/>
</dbReference>
<keyword evidence="5" id="KW-0238">DNA-binding</keyword>
<evidence type="ECO:0000256" key="1">
    <source>
        <dbReference type="ARBA" id="ARBA00007673"/>
    </source>
</evidence>
<protein>
    <submittedName>
        <fullName evidence="11">PrpF protein-domain-containing protein</fullName>
    </submittedName>
</protein>
<keyword evidence="2" id="KW-0479">Metal-binding</keyword>
<name>A0A5N6SEG3_ASPPS</name>
<feature type="region of interest" description="Disordered" evidence="9">
    <location>
        <begin position="1006"/>
        <end position="1027"/>
    </location>
</feature>
<keyword evidence="6" id="KW-0804">Transcription</keyword>
<keyword evidence="3" id="KW-0862">Zinc</keyword>
<dbReference type="CDD" id="cd12148">
    <property type="entry name" value="fungal_TF_MHR"/>
    <property type="match status" value="1"/>
</dbReference>
<dbReference type="EMBL" id="ML743658">
    <property type="protein sequence ID" value="KAE8131494.1"/>
    <property type="molecule type" value="Genomic_DNA"/>
</dbReference>
<evidence type="ECO:0000256" key="2">
    <source>
        <dbReference type="ARBA" id="ARBA00022723"/>
    </source>
</evidence>
<evidence type="ECO:0000313" key="11">
    <source>
        <dbReference type="EMBL" id="KAE8131494.1"/>
    </source>
</evidence>
<dbReference type="InterPro" id="IPR007400">
    <property type="entry name" value="PrpF-like"/>
</dbReference>
<evidence type="ECO:0000256" key="9">
    <source>
        <dbReference type="SAM" id="MobiDB-lite"/>
    </source>
</evidence>
<feature type="domain" description="Xylanolytic transcriptional activator regulatory" evidence="10">
    <location>
        <begin position="149"/>
        <end position="225"/>
    </location>
</feature>
<accession>A0A5N6SEG3</accession>
<evidence type="ECO:0000256" key="8">
    <source>
        <dbReference type="ARBA" id="ARBA00023242"/>
    </source>
</evidence>
<dbReference type="AlphaFoldDB" id="A0A5N6SEG3"/>
<evidence type="ECO:0000256" key="5">
    <source>
        <dbReference type="ARBA" id="ARBA00023125"/>
    </source>
</evidence>
<dbReference type="GO" id="GO:0016853">
    <property type="term" value="F:isomerase activity"/>
    <property type="evidence" value="ECO:0007669"/>
    <property type="project" value="UniProtKB-KW"/>
</dbReference>
<proteinExistence type="inferred from homology"/>
<dbReference type="SUPFAM" id="SSF54506">
    <property type="entry name" value="Diaminopimelate epimerase-like"/>
    <property type="match status" value="2"/>
</dbReference>
<feature type="region of interest" description="Disordered" evidence="9">
    <location>
        <begin position="538"/>
        <end position="560"/>
    </location>
</feature>
<reference evidence="11 12" key="1">
    <citation type="submission" date="2019-04" db="EMBL/GenBank/DDBJ databases">
        <title>Friends and foes A comparative genomics study of 23 Aspergillus species from section Flavi.</title>
        <authorList>
            <consortium name="DOE Joint Genome Institute"/>
            <person name="Kjaerbolling I."/>
            <person name="Vesth T."/>
            <person name="Frisvad J.C."/>
            <person name="Nybo J.L."/>
            <person name="Theobald S."/>
            <person name="Kildgaard S."/>
            <person name="Isbrandt T."/>
            <person name="Kuo A."/>
            <person name="Sato A."/>
            <person name="Lyhne E.K."/>
            <person name="Kogle M.E."/>
            <person name="Wiebenga A."/>
            <person name="Kun R.S."/>
            <person name="Lubbers R.J."/>
            <person name="Makela M.R."/>
            <person name="Barry K."/>
            <person name="Chovatia M."/>
            <person name="Clum A."/>
            <person name="Daum C."/>
            <person name="Haridas S."/>
            <person name="He G."/>
            <person name="LaButti K."/>
            <person name="Lipzen A."/>
            <person name="Mondo S."/>
            <person name="Riley R."/>
            <person name="Salamov A."/>
            <person name="Simmons B.A."/>
            <person name="Magnuson J.K."/>
            <person name="Henrissat B."/>
            <person name="Mortensen U.H."/>
            <person name="Larsen T.O."/>
            <person name="Devries R.P."/>
            <person name="Grigoriev I.V."/>
            <person name="Machida M."/>
            <person name="Baker S.E."/>
            <person name="Andersen M.R."/>
        </authorList>
    </citation>
    <scope>NUCLEOTIDE SEQUENCE [LARGE SCALE GENOMIC DNA]</scope>
    <source>
        <strain evidence="11 12">CBS 117625</strain>
    </source>
</reference>
<evidence type="ECO:0000313" key="12">
    <source>
        <dbReference type="Proteomes" id="UP000325672"/>
    </source>
</evidence>
<evidence type="ECO:0000256" key="4">
    <source>
        <dbReference type="ARBA" id="ARBA00023015"/>
    </source>
</evidence>
<keyword evidence="4" id="KW-0805">Transcription regulation</keyword>
<dbReference type="GO" id="GO:0006351">
    <property type="term" value="P:DNA-templated transcription"/>
    <property type="evidence" value="ECO:0007669"/>
    <property type="project" value="InterPro"/>
</dbReference>
<comment type="similarity">
    <text evidence="1">Belongs to the PrpF family.</text>
</comment>
<sequence length="1078" mass="118049">MPDDWVETGLVAEAAKQRQMEQLNFRQAKLDFDGVDPDLGMHLLSLHWNRQHHSFLITYRPAFMRDMACNGPYFSKLLLNAIYFGAAKFSPRLEVRKDPNDVRTAGWRYRERVRELLGGALDRSDITTIQALLVMTNSLFALGDERSAAWLYSGLAFRMLIDLGMHVDLTSTRRFSDEDLEIRRRVFWGAFVVDKIQSLYQGRPVSLKETDALVPIKFLDTYEELEHWQPFAYSTSAPDYPGMPAYSISTFTYLCKLSLTMSDILSCIYTERSSNQSPAELASMLDELQLRLDQWQVGLPEHLRFDPGKAHSVAFPPPHVSSLHAMHNSLVILLHRPFVADGHLYSTSPSISVDSFKKCASAATNISNLLRAYHRAFSIRRAPYLISYATYVAATVLTRIAARRRNDSTAHANLATCLAVFNENQETNSAVKKAANIVQGLMKKLGVIIDDVSLDALEIDPPIRCSERDPQPSHGAAEGDVSVQASSGNEIQNNLTIGNVTGLSNTKSLDHPTTSSPGSDWVDIDGIIQSFLQENSSRGARLGDYETNGTPTQLPRPPWVPLHQGDIPPSVMMDNARTVGNQASLRPDTDVPNGVHRTETAGGTYQWQHGWRPTNWEPTSLEDPLFGLNAVSPAGTSIPILYSPTMRHASPDDPVNMATELLSKTRRLRRHALPCVLMRAGTSKGIFLHQKDMPTKQADWAPHLISALGSRGNDPRQIDGVGGGTSTTSKVAVVQRSQRPDADVDWTFVQVAVGKESVDFTGTCGNITAGVAPFAIQEGLVTPGPGQNMMDVRIYNTNTDRIVIETVAVDGSGDYEEDGNFIIPGVKSPGSEVRCTFLKPVGSMTGKLFPSEDQQQQILRVQPGSLMPSLEPFDVRVTLIDSANPFVLIDTTSISPTLLGTYPSDSDRNDLVETIRRAGAVAMGLATDAEAASRTRGTPKAAFVYPPTFTQVGGGKDSRPDIRVQAYSMGLPHPSLQLTGAVTIAVALSYPGTIAAGLSAMGAIMHGALPPTPEQSPPPDDRKNENPELGRDVLIEHSQGTMKVGVVMDDAGEVTSCAVSRTARRLFEGKVRYYIQED</sequence>
<dbReference type="Pfam" id="PF04303">
    <property type="entry name" value="PrpF"/>
    <property type="match status" value="1"/>
</dbReference>
<gene>
    <name evidence="11" type="ORF">BDV38DRAFT_275903</name>
</gene>
<dbReference type="Proteomes" id="UP000325672">
    <property type="component" value="Unassembled WGS sequence"/>
</dbReference>
<dbReference type="GO" id="GO:0003677">
    <property type="term" value="F:DNA binding"/>
    <property type="evidence" value="ECO:0007669"/>
    <property type="project" value="UniProtKB-KW"/>
</dbReference>